<dbReference type="SMART" id="SM00560">
    <property type="entry name" value="LamGL"/>
    <property type="match status" value="1"/>
</dbReference>
<dbReference type="SUPFAM" id="SSF49899">
    <property type="entry name" value="Concanavalin A-like lectins/glucanases"/>
    <property type="match status" value="1"/>
</dbReference>
<dbReference type="GO" id="GO:0004553">
    <property type="term" value="F:hydrolase activity, hydrolyzing O-glycosyl compounds"/>
    <property type="evidence" value="ECO:0007669"/>
    <property type="project" value="UniProtKB-ARBA"/>
</dbReference>
<name>A0A385STJ5_9BACT</name>
<sequence length="366" mass="39530">MLPNFMKFRDLSGGLLLVLIFAIVLESCKDDAPDPVVPVVVNFQSKSVSVNESKVDGEVVTLALQGPATRDQNVKVSISDHTTSYGDDYVTEPVAVGGMITLHVAKGATNASFKIVPKVNSAFDGDKDVTFFLTGTDSVSVVGNAESRATIVDDDLVFFLPMLASIADNSHFSNQILEGSGSFVPGTTGKPATAYHLNGYSDRIIVKNASALDKIEKITLAAWVKPESFYGNGNNGILEKPYQTHSGPTYQYKLGLTGDEYPNTTATFNFALSLNLQYKVVVSPATWVTGQWYFVVATYDGAAMSLYVNGELSISQPATGVINQFGQNLVIGETYNISSYTPGNFGEMRIYNRALSAAEIKDLYQR</sequence>
<organism evidence="4 5">
    <name type="scientific">Chryseolinea soli</name>
    <dbReference type="NCBI Taxonomy" id="2321403"/>
    <lineage>
        <taxon>Bacteria</taxon>
        <taxon>Pseudomonadati</taxon>
        <taxon>Bacteroidota</taxon>
        <taxon>Cytophagia</taxon>
        <taxon>Cytophagales</taxon>
        <taxon>Fulvivirgaceae</taxon>
        <taxon>Chryseolinea</taxon>
    </lineage>
</organism>
<evidence type="ECO:0000256" key="1">
    <source>
        <dbReference type="ARBA" id="ARBA00022729"/>
    </source>
</evidence>
<evidence type="ECO:0000259" key="3">
    <source>
        <dbReference type="SMART" id="SM00560"/>
    </source>
</evidence>
<dbReference type="Gene3D" id="2.60.120.200">
    <property type="match status" value="1"/>
</dbReference>
<dbReference type="InterPro" id="IPR013320">
    <property type="entry name" value="ConA-like_dom_sf"/>
</dbReference>
<dbReference type="Gene3D" id="2.60.40.2030">
    <property type="match status" value="1"/>
</dbReference>
<reference evidence="5" key="1">
    <citation type="submission" date="2018-09" db="EMBL/GenBank/DDBJ databases">
        <title>Chryseolinea sp. KIS68-18 isolated from soil.</title>
        <authorList>
            <person name="Weon H.-Y."/>
            <person name="Kwon S.-W."/>
            <person name="Lee S.A."/>
        </authorList>
    </citation>
    <scope>NUCLEOTIDE SEQUENCE [LARGE SCALE GENOMIC DNA]</scope>
    <source>
        <strain evidence="5">KIS68-18</strain>
    </source>
</reference>
<dbReference type="KEGG" id="chk:D4L85_26205"/>
<feature type="domain" description="LamG-like jellyroll fold" evidence="3">
    <location>
        <begin position="216"/>
        <end position="358"/>
    </location>
</feature>
<evidence type="ECO:0000313" key="4">
    <source>
        <dbReference type="EMBL" id="AYB33856.1"/>
    </source>
</evidence>
<dbReference type="GO" id="GO:0005975">
    <property type="term" value="P:carbohydrate metabolic process"/>
    <property type="evidence" value="ECO:0007669"/>
    <property type="project" value="UniProtKB-ARBA"/>
</dbReference>
<accession>A0A385STJ5</accession>
<dbReference type="Pfam" id="PF13385">
    <property type="entry name" value="Laminin_G_3"/>
    <property type="match status" value="1"/>
</dbReference>
<evidence type="ECO:0000256" key="2">
    <source>
        <dbReference type="ARBA" id="ARBA00023157"/>
    </source>
</evidence>
<protein>
    <submittedName>
        <fullName evidence="4">LamG domain-containing protein</fullName>
    </submittedName>
</protein>
<proteinExistence type="predicted"/>
<dbReference type="Proteomes" id="UP000266183">
    <property type="component" value="Chromosome"/>
</dbReference>
<keyword evidence="5" id="KW-1185">Reference proteome</keyword>
<dbReference type="InterPro" id="IPR006558">
    <property type="entry name" value="LamG-like"/>
</dbReference>
<dbReference type="SUPFAM" id="SSF141072">
    <property type="entry name" value="CalX-like"/>
    <property type="match status" value="1"/>
</dbReference>
<dbReference type="EMBL" id="CP032382">
    <property type="protein sequence ID" value="AYB33856.1"/>
    <property type="molecule type" value="Genomic_DNA"/>
</dbReference>
<keyword evidence="1" id="KW-0732">Signal</keyword>
<evidence type="ECO:0000313" key="5">
    <source>
        <dbReference type="Proteomes" id="UP000266183"/>
    </source>
</evidence>
<dbReference type="AlphaFoldDB" id="A0A385STJ5"/>
<keyword evidence="2" id="KW-1015">Disulfide bond</keyword>
<dbReference type="InterPro" id="IPR038081">
    <property type="entry name" value="CalX-like_sf"/>
</dbReference>
<gene>
    <name evidence="4" type="ORF">D4L85_26205</name>
</gene>